<keyword evidence="13" id="KW-1185">Reference proteome</keyword>
<reference evidence="12 13" key="1">
    <citation type="submission" date="2024-05" db="EMBL/GenBank/DDBJ databases">
        <title>Culex pipiens pipiens assembly and annotation.</title>
        <authorList>
            <person name="Alout H."/>
            <person name="Durand T."/>
        </authorList>
    </citation>
    <scope>NUCLEOTIDE SEQUENCE [LARGE SCALE GENOMIC DNA]</scope>
    <source>
        <strain evidence="12">HA-2024</strain>
        <tissue evidence="12">Whole body</tissue>
    </source>
</reference>
<accession>A0ABD1CNG1</accession>
<feature type="transmembrane region" description="Helical" evidence="11">
    <location>
        <begin position="181"/>
        <end position="202"/>
    </location>
</feature>
<feature type="transmembrane region" description="Helical" evidence="11">
    <location>
        <begin position="425"/>
        <end position="443"/>
    </location>
</feature>
<evidence type="ECO:0000256" key="2">
    <source>
        <dbReference type="ARBA" id="ARBA00009010"/>
    </source>
</evidence>
<name>A0ABD1CNG1_CULPP</name>
<keyword evidence="4 11" id="KW-0812">Transmembrane</keyword>
<feature type="transmembrane region" description="Helical" evidence="11">
    <location>
        <begin position="152"/>
        <end position="175"/>
    </location>
</feature>
<comment type="subcellular location">
    <subcellularLocation>
        <location evidence="1 9">Endoplasmic reticulum membrane</location>
        <topology evidence="1 9">Multi-pass membrane protein</topology>
    </subcellularLocation>
</comment>
<evidence type="ECO:0000256" key="5">
    <source>
        <dbReference type="ARBA" id="ARBA00022824"/>
    </source>
</evidence>
<evidence type="ECO:0000256" key="3">
    <source>
        <dbReference type="ARBA" id="ARBA00022679"/>
    </source>
</evidence>
<feature type="active site" evidence="10">
    <location>
        <position position="384"/>
    </location>
</feature>
<dbReference type="EMBL" id="JBEHCU010010637">
    <property type="protein sequence ID" value="KAL1377930.1"/>
    <property type="molecule type" value="Genomic_DNA"/>
</dbReference>
<feature type="transmembrane region" description="Helical" evidence="11">
    <location>
        <begin position="370"/>
        <end position="389"/>
    </location>
</feature>
<protein>
    <recommendedName>
        <fullName evidence="9">O-acyltransferase</fullName>
    </recommendedName>
</protein>
<evidence type="ECO:0000256" key="4">
    <source>
        <dbReference type="ARBA" id="ARBA00022692"/>
    </source>
</evidence>
<evidence type="ECO:0000313" key="13">
    <source>
        <dbReference type="Proteomes" id="UP001562425"/>
    </source>
</evidence>
<evidence type="ECO:0000256" key="7">
    <source>
        <dbReference type="ARBA" id="ARBA00023136"/>
    </source>
</evidence>
<comment type="caution">
    <text evidence="12">The sequence shown here is derived from an EMBL/GenBank/DDBJ whole genome shotgun (WGS) entry which is preliminary data.</text>
</comment>
<keyword evidence="7 9" id="KW-0472">Membrane</keyword>
<dbReference type="AlphaFoldDB" id="A0ABD1CNG1"/>
<dbReference type="GO" id="GO:0005789">
    <property type="term" value="C:endoplasmic reticulum membrane"/>
    <property type="evidence" value="ECO:0007669"/>
    <property type="project" value="UniProtKB-SubCell"/>
</dbReference>
<evidence type="ECO:0000256" key="6">
    <source>
        <dbReference type="ARBA" id="ARBA00022989"/>
    </source>
</evidence>
<feature type="transmembrane region" description="Helical" evidence="11">
    <location>
        <begin position="285"/>
        <end position="308"/>
    </location>
</feature>
<dbReference type="Pfam" id="PF03062">
    <property type="entry name" value="MBOAT"/>
    <property type="match status" value="1"/>
</dbReference>
<feature type="transmembrane region" description="Helical" evidence="11">
    <location>
        <begin position="73"/>
        <end position="91"/>
    </location>
</feature>
<keyword evidence="8 9" id="KW-0012">Acyltransferase</keyword>
<organism evidence="12 13">
    <name type="scientific">Culex pipiens pipiens</name>
    <name type="common">Northern house mosquito</name>
    <dbReference type="NCBI Taxonomy" id="38569"/>
    <lineage>
        <taxon>Eukaryota</taxon>
        <taxon>Metazoa</taxon>
        <taxon>Ecdysozoa</taxon>
        <taxon>Arthropoda</taxon>
        <taxon>Hexapoda</taxon>
        <taxon>Insecta</taxon>
        <taxon>Pterygota</taxon>
        <taxon>Neoptera</taxon>
        <taxon>Endopterygota</taxon>
        <taxon>Diptera</taxon>
        <taxon>Nematocera</taxon>
        <taxon>Culicoidea</taxon>
        <taxon>Culicidae</taxon>
        <taxon>Culicinae</taxon>
        <taxon>Culicini</taxon>
        <taxon>Culex</taxon>
        <taxon>Culex</taxon>
    </lineage>
</organism>
<evidence type="ECO:0000256" key="1">
    <source>
        <dbReference type="ARBA" id="ARBA00004477"/>
    </source>
</evidence>
<dbReference type="InterPro" id="IPR004299">
    <property type="entry name" value="MBOAT_fam"/>
</dbReference>
<evidence type="ECO:0000256" key="10">
    <source>
        <dbReference type="PIRSR" id="PIRSR000439-1"/>
    </source>
</evidence>
<comment type="similarity">
    <text evidence="2 9">Belongs to the membrane-bound acyltransferase family. Sterol o-acyltransferase subfamily.</text>
</comment>
<dbReference type="PANTHER" id="PTHR10408:SF8">
    <property type="entry name" value="O-ACYLTRANSFERASE"/>
    <property type="match status" value="1"/>
</dbReference>
<evidence type="ECO:0000256" key="11">
    <source>
        <dbReference type="SAM" id="Phobius"/>
    </source>
</evidence>
<gene>
    <name evidence="12" type="ORF">pipiens_004099</name>
</gene>
<feature type="transmembrane region" description="Helical" evidence="11">
    <location>
        <begin position="246"/>
        <end position="265"/>
    </location>
</feature>
<sequence>MDCINKDGVDPDFRRRVQNTPERISPEFYDAVREAHKSEHTCVKRIRLKEFACRESLLTDLLEVPHIRSIRRLFVAIFSMTILLTVLYNLAEFGTLNLGLGVFQAGFAKPHLSLAVWVTMQTATFCVYPCFIGWACYRKRLKHGVLRAVCDYAYYLGVFTFQCSFLVLVTCSVVWLELPPAATVAVLMEMLRFVMKIHAFFWSNVSRVVDNSTGVASFRQFAYFLFAPTLVYRDEYPRTSGIRWPVVFRLLKEFVCCVWFFSLVYEWLVFRQTGSFGEVKLSGGQFVLAFFSASAAGLMSVLLFFYCVQHCWSNAVAEVMCFGDRQFYEDWWNAHTFAQYMRRWNGIVHDWLHTYVYRESIELVFRERRWLGTVLVFTISAFFHEVVMTAAFRNLYPVMAIQFEVGGLTFMFVKVHMSQGLGNTMLWIMHCLGNGVHVLLYAMEYYARRNCPADMGSLLHYAVPVSWSCNGIALSGNWSTSWN</sequence>
<evidence type="ECO:0000256" key="8">
    <source>
        <dbReference type="ARBA" id="ARBA00023315"/>
    </source>
</evidence>
<feature type="transmembrane region" description="Helical" evidence="11">
    <location>
        <begin position="111"/>
        <end position="131"/>
    </location>
</feature>
<dbReference type="PIRSF" id="PIRSF000439">
    <property type="entry name" value="Oat_ACAT_DAG_ARE"/>
    <property type="match status" value="1"/>
</dbReference>
<dbReference type="Proteomes" id="UP001562425">
    <property type="component" value="Unassembled WGS sequence"/>
</dbReference>
<keyword evidence="3 9" id="KW-0808">Transferase</keyword>
<dbReference type="GO" id="GO:0008374">
    <property type="term" value="F:O-acyltransferase activity"/>
    <property type="evidence" value="ECO:0007669"/>
    <property type="project" value="UniProtKB-ARBA"/>
</dbReference>
<proteinExistence type="inferred from homology"/>
<evidence type="ECO:0000313" key="12">
    <source>
        <dbReference type="EMBL" id="KAL1377930.1"/>
    </source>
</evidence>
<keyword evidence="5 9" id="KW-0256">Endoplasmic reticulum</keyword>
<evidence type="ECO:0000256" key="9">
    <source>
        <dbReference type="PIRNR" id="PIRNR000439"/>
    </source>
</evidence>
<keyword evidence="6 11" id="KW-1133">Transmembrane helix</keyword>
<dbReference type="PANTHER" id="PTHR10408">
    <property type="entry name" value="STEROL O-ACYLTRANSFERASE"/>
    <property type="match status" value="1"/>
</dbReference>
<dbReference type="InterPro" id="IPR014371">
    <property type="entry name" value="Oat_ACAT_DAG_ARE"/>
</dbReference>